<dbReference type="GO" id="GO:0000976">
    <property type="term" value="F:transcription cis-regulatory region binding"/>
    <property type="evidence" value="ECO:0007669"/>
    <property type="project" value="TreeGrafter"/>
</dbReference>
<dbReference type="InterPro" id="IPR000792">
    <property type="entry name" value="Tscrpt_reg_LuxR_C"/>
</dbReference>
<dbReference type="Proteomes" id="UP000218785">
    <property type="component" value="Chromosome"/>
</dbReference>
<evidence type="ECO:0000256" key="3">
    <source>
        <dbReference type="ARBA" id="ARBA00023163"/>
    </source>
</evidence>
<dbReference type="PROSITE" id="PS50110">
    <property type="entry name" value="RESPONSE_REGULATORY"/>
    <property type="match status" value="1"/>
</dbReference>
<dbReference type="CDD" id="cd19927">
    <property type="entry name" value="REC_Ycf29"/>
    <property type="match status" value="1"/>
</dbReference>
<evidence type="ECO:0000259" key="6">
    <source>
        <dbReference type="PROSITE" id="PS50043"/>
    </source>
</evidence>
<evidence type="ECO:0000256" key="4">
    <source>
        <dbReference type="PROSITE-ProRule" id="PRU00169"/>
    </source>
</evidence>
<feature type="modified residue" description="4-aspartylphosphate" evidence="4">
    <location>
        <position position="85"/>
    </location>
</feature>
<dbReference type="InterPro" id="IPR001789">
    <property type="entry name" value="Sig_transdc_resp-reg_receiver"/>
</dbReference>
<dbReference type="SUPFAM" id="SSF46894">
    <property type="entry name" value="C-terminal effector domain of the bipartite response regulators"/>
    <property type="match status" value="1"/>
</dbReference>
<dbReference type="GO" id="GO:0000156">
    <property type="term" value="F:phosphorelay response regulator activity"/>
    <property type="evidence" value="ECO:0007669"/>
    <property type="project" value="TreeGrafter"/>
</dbReference>
<feature type="compositionally biased region" description="Polar residues" evidence="5">
    <location>
        <begin position="168"/>
        <end position="190"/>
    </location>
</feature>
<dbReference type="PROSITE" id="PS50043">
    <property type="entry name" value="HTH_LUXR_2"/>
    <property type="match status" value="1"/>
</dbReference>
<dbReference type="InterPro" id="IPR016032">
    <property type="entry name" value="Sig_transdc_resp-reg_C-effctor"/>
</dbReference>
<keyword evidence="2" id="KW-0238">DNA-binding</keyword>
<dbReference type="Gene3D" id="3.40.50.2300">
    <property type="match status" value="1"/>
</dbReference>
<dbReference type="InterPro" id="IPR011006">
    <property type="entry name" value="CheY-like_superfamily"/>
</dbReference>
<feature type="domain" description="Response regulatory" evidence="7">
    <location>
        <begin position="36"/>
        <end position="152"/>
    </location>
</feature>
<name>A0A1Z4N5L0_9CYAN</name>
<accession>A0A1Z4N5L0</accession>
<feature type="region of interest" description="Disordered" evidence="5">
    <location>
        <begin position="1"/>
        <end position="23"/>
    </location>
</feature>
<dbReference type="GO" id="GO:0005829">
    <property type="term" value="C:cytosol"/>
    <property type="evidence" value="ECO:0007669"/>
    <property type="project" value="TreeGrafter"/>
</dbReference>
<dbReference type="Pfam" id="PF00196">
    <property type="entry name" value="GerE"/>
    <property type="match status" value="1"/>
</dbReference>
<keyword evidence="3" id="KW-0804">Transcription</keyword>
<feature type="domain" description="HTH luxR-type" evidence="6">
    <location>
        <begin position="191"/>
        <end position="256"/>
    </location>
</feature>
<dbReference type="KEGG" id="ttq:NIES37_49790"/>
<keyword evidence="1" id="KW-0805">Transcription regulation</keyword>
<dbReference type="PANTHER" id="PTHR48111">
    <property type="entry name" value="REGULATOR OF RPOS"/>
    <property type="match status" value="1"/>
</dbReference>
<dbReference type="GO" id="GO:0032993">
    <property type="term" value="C:protein-DNA complex"/>
    <property type="evidence" value="ECO:0007669"/>
    <property type="project" value="TreeGrafter"/>
</dbReference>
<evidence type="ECO:0000256" key="5">
    <source>
        <dbReference type="SAM" id="MobiDB-lite"/>
    </source>
</evidence>
<dbReference type="CDD" id="cd06170">
    <property type="entry name" value="LuxR_C_like"/>
    <property type="match status" value="1"/>
</dbReference>
<proteinExistence type="predicted"/>
<dbReference type="GO" id="GO:0006355">
    <property type="term" value="P:regulation of DNA-templated transcription"/>
    <property type="evidence" value="ECO:0007669"/>
    <property type="project" value="InterPro"/>
</dbReference>
<evidence type="ECO:0000256" key="2">
    <source>
        <dbReference type="ARBA" id="ARBA00023125"/>
    </source>
</evidence>
<protein>
    <submittedName>
        <fullName evidence="8">Two-component response regulator</fullName>
    </submittedName>
</protein>
<dbReference type="AlphaFoldDB" id="A0A1Z4N5L0"/>
<evidence type="ECO:0000259" key="7">
    <source>
        <dbReference type="PROSITE" id="PS50110"/>
    </source>
</evidence>
<organism evidence="8 9">
    <name type="scientific">Tolypothrix tenuis PCC 7101</name>
    <dbReference type="NCBI Taxonomy" id="231146"/>
    <lineage>
        <taxon>Bacteria</taxon>
        <taxon>Bacillati</taxon>
        <taxon>Cyanobacteriota</taxon>
        <taxon>Cyanophyceae</taxon>
        <taxon>Nostocales</taxon>
        <taxon>Tolypothrichaceae</taxon>
        <taxon>Tolypothrix</taxon>
    </lineage>
</organism>
<sequence length="259" mass="29269">MKHKNTLLSPVFTNSAPKSQLPSQTNARGVLSMPLMILVVDDDLGTRLSISDYLELSGYSVITANDGQEALLMVEEYHPDLIVTDIVMPRMNGYELVRRVRQQPKFRLLPVILLTARTKTQERILGYQSGCDLYLPKPFELEELAAAIRNLLERSQIIQSEYRFSEQENLGNSQSTKPMTAQPSQMTKVQKSPMISDLTSREQEVLELLTHGLSNAEMGHQLHLSARTVEKYVSNLLRKTATSNRAELVRFAMKHGLVE</sequence>
<dbReference type="SMART" id="SM00421">
    <property type="entry name" value="HTH_LUXR"/>
    <property type="match status" value="1"/>
</dbReference>
<evidence type="ECO:0000256" key="1">
    <source>
        <dbReference type="ARBA" id="ARBA00023015"/>
    </source>
</evidence>
<dbReference type="Gene3D" id="1.10.10.10">
    <property type="entry name" value="Winged helix-like DNA-binding domain superfamily/Winged helix DNA-binding domain"/>
    <property type="match status" value="1"/>
</dbReference>
<reference evidence="8 9" key="1">
    <citation type="submission" date="2017-06" db="EMBL/GenBank/DDBJ databases">
        <title>Genome sequencing of cyanobaciteial culture collection at National Institute for Environmental Studies (NIES).</title>
        <authorList>
            <person name="Hirose Y."/>
            <person name="Shimura Y."/>
            <person name="Fujisawa T."/>
            <person name="Nakamura Y."/>
            <person name="Kawachi M."/>
        </authorList>
    </citation>
    <scope>NUCLEOTIDE SEQUENCE [LARGE SCALE GENOMIC DNA]</scope>
    <source>
        <strain evidence="8 9">NIES-37</strain>
    </source>
</reference>
<dbReference type="EMBL" id="AP018248">
    <property type="protein sequence ID" value="BAZ00981.1"/>
    <property type="molecule type" value="Genomic_DNA"/>
</dbReference>
<dbReference type="Pfam" id="PF00072">
    <property type="entry name" value="Response_reg"/>
    <property type="match status" value="1"/>
</dbReference>
<dbReference type="InterPro" id="IPR036388">
    <property type="entry name" value="WH-like_DNA-bd_sf"/>
</dbReference>
<keyword evidence="4" id="KW-0597">Phosphoprotein</keyword>
<evidence type="ECO:0000313" key="8">
    <source>
        <dbReference type="EMBL" id="BAZ00981.1"/>
    </source>
</evidence>
<feature type="region of interest" description="Disordered" evidence="5">
    <location>
        <begin position="168"/>
        <end position="194"/>
    </location>
</feature>
<dbReference type="PANTHER" id="PTHR48111:SF67">
    <property type="entry name" value="TRANSCRIPTIONAL REGULATORY PROTEIN TCTD"/>
    <property type="match status" value="1"/>
</dbReference>
<dbReference type="PRINTS" id="PR00038">
    <property type="entry name" value="HTHLUXR"/>
</dbReference>
<dbReference type="InterPro" id="IPR039420">
    <property type="entry name" value="WalR-like"/>
</dbReference>
<evidence type="ECO:0000313" key="9">
    <source>
        <dbReference type="Proteomes" id="UP000218785"/>
    </source>
</evidence>
<dbReference type="SUPFAM" id="SSF52172">
    <property type="entry name" value="CheY-like"/>
    <property type="match status" value="1"/>
</dbReference>
<gene>
    <name evidence="8" type="ORF">NIES37_49790</name>
</gene>
<keyword evidence="9" id="KW-1185">Reference proteome</keyword>
<dbReference type="SMART" id="SM00448">
    <property type="entry name" value="REC"/>
    <property type="match status" value="1"/>
</dbReference>